<feature type="domain" description="ParB-like N-terminal" evidence="1">
    <location>
        <begin position="1"/>
        <end position="85"/>
    </location>
</feature>
<proteinExistence type="predicted"/>
<dbReference type="PANTHER" id="PTHR33375">
    <property type="entry name" value="CHROMOSOME-PARTITIONING PROTEIN PARB-RELATED"/>
    <property type="match status" value="1"/>
</dbReference>
<reference evidence="2 3" key="1">
    <citation type="submission" date="2023-12" db="EMBL/GenBank/DDBJ databases">
        <title>Blastococcus brunescens sp. nov., an actonobacterium isolated from sandstone collected in sahara desert.</title>
        <authorList>
            <person name="Gtari M."/>
            <person name="Ghodhbane F."/>
        </authorList>
    </citation>
    <scope>NUCLEOTIDE SEQUENCE [LARGE SCALE GENOMIC DNA]</scope>
    <source>
        <strain evidence="2 3">BMG 8361</strain>
    </source>
</reference>
<dbReference type="Pfam" id="PF02195">
    <property type="entry name" value="ParB_N"/>
    <property type="match status" value="1"/>
</dbReference>
<dbReference type="SMART" id="SM00470">
    <property type="entry name" value="ParB"/>
    <property type="match status" value="1"/>
</dbReference>
<name>A0ABZ1B2E2_9ACTN</name>
<keyword evidence="3" id="KW-1185">Reference proteome</keyword>
<dbReference type="SUPFAM" id="SSF109709">
    <property type="entry name" value="KorB DNA-binding domain-like"/>
    <property type="match status" value="1"/>
</dbReference>
<dbReference type="Gene3D" id="1.10.10.2830">
    <property type="match status" value="1"/>
</dbReference>
<dbReference type="InterPro" id="IPR050336">
    <property type="entry name" value="Chromosome_partition/occlusion"/>
</dbReference>
<evidence type="ECO:0000259" key="1">
    <source>
        <dbReference type="SMART" id="SM00470"/>
    </source>
</evidence>
<sequence length="192" mass="18999">MHPRNIRDDLGDLSGLADSIAAQGVLEALTVIPHVAADGTPGHQLVAGHRRAAAAILAGVASVPCVLRPDLALDDDAADGDRAAQAGHVGAMLAENLHRRGLSAVEEARGVQAMLDLGVPLTRVAKSTGLGRKRVAKAAGVARLDGDTAAAVAGAGLTLDRAAAVAVYAGDPETAAALVAAAGRGPGGSPTR</sequence>
<evidence type="ECO:0000313" key="2">
    <source>
        <dbReference type="EMBL" id="WRL64991.1"/>
    </source>
</evidence>
<dbReference type="Gene3D" id="3.90.1530.30">
    <property type="match status" value="1"/>
</dbReference>
<dbReference type="RefSeq" id="WP_324276315.1">
    <property type="nucleotide sequence ID" value="NZ_CP141261.1"/>
</dbReference>
<dbReference type="SUPFAM" id="SSF110849">
    <property type="entry name" value="ParB/Sulfiredoxin"/>
    <property type="match status" value="1"/>
</dbReference>
<dbReference type="InterPro" id="IPR003115">
    <property type="entry name" value="ParB_N"/>
</dbReference>
<evidence type="ECO:0000313" key="3">
    <source>
        <dbReference type="Proteomes" id="UP001324287"/>
    </source>
</evidence>
<dbReference type="InterPro" id="IPR036086">
    <property type="entry name" value="ParB/Sulfiredoxin_sf"/>
</dbReference>
<accession>A0ABZ1B2E2</accession>
<protein>
    <submittedName>
        <fullName evidence="2">ParB/RepB/Spo0J family partition protein</fullName>
    </submittedName>
</protein>
<dbReference type="PANTHER" id="PTHR33375:SF1">
    <property type="entry name" value="CHROMOSOME-PARTITIONING PROTEIN PARB-RELATED"/>
    <property type="match status" value="1"/>
</dbReference>
<gene>
    <name evidence="2" type="ORF">U6N30_04560</name>
</gene>
<dbReference type="EMBL" id="CP141261">
    <property type="protein sequence ID" value="WRL64991.1"/>
    <property type="molecule type" value="Genomic_DNA"/>
</dbReference>
<dbReference type="Proteomes" id="UP001324287">
    <property type="component" value="Chromosome"/>
</dbReference>
<organism evidence="2 3">
    <name type="scientific">Blastococcus brunescens</name>
    <dbReference type="NCBI Taxonomy" id="1564165"/>
    <lineage>
        <taxon>Bacteria</taxon>
        <taxon>Bacillati</taxon>
        <taxon>Actinomycetota</taxon>
        <taxon>Actinomycetes</taxon>
        <taxon>Geodermatophilales</taxon>
        <taxon>Geodermatophilaceae</taxon>
        <taxon>Blastococcus</taxon>
    </lineage>
</organism>